<dbReference type="GO" id="GO:0004497">
    <property type="term" value="F:monooxygenase activity"/>
    <property type="evidence" value="ECO:0007669"/>
    <property type="project" value="UniProtKB-KW"/>
</dbReference>
<accession>A0A8S0XI46</accession>
<dbReference type="EMBL" id="CACVBS010000038">
    <property type="protein sequence ID" value="CAA7263089.1"/>
    <property type="molecule type" value="Genomic_DNA"/>
</dbReference>
<evidence type="ECO:0000256" key="4">
    <source>
        <dbReference type="ARBA" id="ARBA00022617"/>
    </source>
</evidence>
<evidence type="ECO:0000256" key="8">
    <source>
        <dbReference type="ARBA" id="ARBA00023033"/>
    </source>
</evidence>
<feature type="binding site" description="axial binding residue" evidence="9">
    <location>
        <position position="443"/>
    </location>
    <ligand>
        <name>heme</name>
        <dbReference type="ChEBI" id="CHEBI:30413"/>
    </ligand>
    <ligandPart>
        <name>Fe</name>
        <dbReference type="ChEBI" id="CHEBI:18248"/>
    </ligandPart>
</feature>
<proteinExistence type="inferred from homology"/>
<evidence type="ECO:0000256" key="2">
    <source>
        <dbReference type="ARBA" id="ARBA00005179"/>
    </source>
</evidence>
<dbReference type="GO" id="GO:0005506">
    <property type="term" value="F:iron ion binding"/>
    <property type="evidence" value="ECO:0007669"/>
    <property type="project" value="InterPro"/>
</dbReference>
<keyword evidence="5 9" id="KW-0479">Metal-binding</keyword>
<comment type="similarity">
    <text evidence="3 10">Belongs to the cytochrome P450 family.</text>
</comment>
<dbReference type="GO" id="GO:0016705">
    <property type="term" value="F:oxidoreductase activity, acting on paired donors, with incorporation or reduction of molecular oxygen"/>
    <property type="evidence" value="ECO:0007669"/>
    <property type="project" value="InterPro"/>
</dbReference>
<evidence type="ECO:0008006" key="13">
    <source>
        <dbReference type="Google" id="ProtNLM"/>
    </source>
</evidence>
<keyword evidence="7 9" id="KW-0408">Iron</keyword>
<dbReference type="AlphaFoldDB" id="A0A8S0XI46"/>
<reference evidence="11 12" key="1">
    <citation type="submission" date="2020-01" db="EMBL/GenBank/DDBJ databases">
        <authorList>
            <person name="Gupta K D."/>
        </authorList>
    </citation>
    <scope>NUCLEOTIDE SEQUENCE [LARGE SCALE GENOMIC DNA]</scope>
</reference>
<dbReference type="PROSITE" id="PS00086">
    <property type="entry name" value="CYTOCHROME_P450"/>
    <property type="match status" value="1"/>
</dbReference>
<name>A0A8S0XI46_CYCAE</name>
<evidence type="ECO:0000256" key="9">
    <source>
        <dbReference type="PIRSR" id="PIRSR602401-1"/>
    </source>
</evidence>
<evidence type="ECO:0000313" key="12">
    <source>
        <dbReference type="Proteomes" id="UP000467700"/>
    </source>
</evidence>
<evidence type="ECO:0000256" key="7">
    <source>
        <dbReference type="ARBA" id="ARBA00023004"/>
    </source>
</evidence>
<comment type="cofactor">
    <cofactor evidence="1 9">
        <name>heme</name>
        <dbReference type="ChEBI" id="CHEBI:30413"/>
    </cofactor>
</comment>
<organism evidence="11 12">
    <name type="scientific">Cyclocybe aegerita</name>
    <name type="common">Black poplar mushroom</name>
    <name type="synonym">Agrocybe aegerita</name>
    <dbReference type="NCBI Taxonomy" id="1973307"/>
    <lineage>
        <taxon>Eukaryota</taxon>
        <taxon>Fungi</taxon>
        <taxon>Dikarya</taxon>
        <taxon>Basidiomycota</taxon>
        <taxon>Agaricomycotina</taxon>
        <taxon>Agaricomycetes</taxon>
        <taxon>Agaricomycetidae</taxon>
        <taxon>Agaricales</taxon>
        <taxon>Agaricineae</taxon>
        <taxon>Bolbitiaceae</taxon>
        <taxon>Cyclocybe</taxon>
    </lineage>
</organism>
<dbReference type="Gene3D" id="1.10.630.10">
    <property type="entry name" value="Cytochrome P450"/>
    <property type="match status" value="1"/>
</dbReference>
<keyword evidence="4 9" id="KW-0349">Heme</keyword>
<dbReference type="InterPro" id="IPR001128">
    <property type="entry name" value="Cyt_P450"/>
</dbReference>
<dbReference type="Proteomes" id="UP000467700">
    <property type="component" value="Unassembled WGS sequence"/>
</dbReference>
<keyword evidence="12" id="KW-1185">Reference proteome</keyword>
<evidence type="ECO:0000256" key="5">
    <source>
        <dbReference type="ARBA" id="ARBA00022723"/>
    </source>
</evidence>
<gene>
    <name evidence="11" type="ORF">AAE3_LOCUS5490</name>
</gene>
<keyword evidence="8 10" id="KW-0503">Monooxygenase</keyword>
<evidence type="ECO:0000256" key="10">
    <source>
        <dbReference type="RuleBase" id="RU000461"/>
    </source>
</evidence>
<evidence type="ECO:0000256" key="1">
    <source>
        <dbReference type="ARBA" id="ARBA00001971"/>
    </source>
</evidence>
<comment type="pathway">
    <text evidence="2">Secondary metabolite biosynthesis.</text>
</comment>
<dbReference type="InterPro" id="IPR002401">
    <property type="entry name" value="Cyt_P450_E_grp-I"/>
</dbReference>
<comment type="caution">
    <text evidence="11">The sequence shown here is derived from an EMBL/GenBank/DDBJ whole genome shotgun (WGS) entry which is preliminary data.</text>
</comment>
<dbReference type="PRINTS" id="PR00463">
    <property type="entry name" value="EP450I"/>
</dbReference>
<dbReference type="InterPro" id="IPR036396">
    <property type="entry name" value="Cyt_P450_sf"/>
</dbReference>
<protein>
    <recommendedName>
        <fullName evidence="13">Cytochrome P450</fullName>
    </recommendedName>
</protein>
<dbReference type="Pfam" id="PF00067">
    <property type="entry name" value="p450"/>
    <property type="match status" value="1"/>
</dbReference>
<dbReference type="OrthoDB" id="2789670at2759"/>
<keyword evidence="6 10" id="KW-0560">Oxidoreductase</keyword>
<sequence length="535" mass="60137">MDIAIPLALCLLILGLSVVVSKLIQQFLRPRKSQGRYPPGPKPLPLIGNTLDVPVKGVGEKYLEWGRRYNTDLVHISTLSDHIVVINKREVAEELLEKHAAKYSGRPDIPVLKLIGWDCNVALMDNGQEWRNHRRICQQHFNKQAAQSFQDIQLNKARKMLQSLLSSPENYSLYSNMFSTSISMAMMYGYEVESLDDPAVKAANKSIEVGSPLTIPGGTLINVFPFLRHIPGWVPGAVSQRQVALGAFMTREMQRIPLEDLKKRMAEGKASPSFVSNFFEKKNTVGASDEEESMTYNIAHTVYAAASDTTISATGTFFYCMAANPAVQKKAQEEIDRITGGSQLPDFSDREAMPYLEAVYREVMRYRPPLPLTVSRSLSEDDHYRDYFFPKGTLIFANIWGMTHDEDVYPEPDVFKPERFFNVDGKLNDNDRIMAFGFGRRICAGQHIASSTMWIIIASILASFNISNAKDEFGNDIPLNDEYDDFGLLAQENDEMLDLAKVECSAKIDRRGTVELIASWVAVYMEAKGSNNRIA</sequence>
<dbReference type="SUPFAM" id="SSF48264">
    <property type="entry name" value="Cytochrome P450"/>
    <property type="match status" value="1"/>
</dbReference>
<dbReference type="PANTHER" id="PTHR46300">
    <property type="entry name" value="P450, PUTATIVE (EUROFUNG)-RELATED-RELATED"/>
    <property type="match status" value="1"/>
</dbReference>
<dbReference type="InterPro" id="IPR017972">
    <property type="entry name" value="Cyt_P450_CS"/>
</dbReference>
<dbReference type="InterPro" id="IPR050364">
    <property type="entry name" value="Cytochrome_P450_fung"/>
</dbReference>
<evidence type="ECO:0000256" key="6">
    <source>
        <dbReference type="ARBA" id="ARBA00023002"/>
    </source>
</evidence>
<dbReference type="PANTHER" id="PTHR46300:SF7">
    <property type="entry name" value="P450, PUTATIVE (EUROFUNG)-RELATED"/>
    <property type="match status" value="1"/>
</dbReference>
<evidence type="ECO:0000313" key="11">
    <source>
        <dbReference type="EMBL" id="CAA7263089.1"/>
    </source>
</evidence>
<dbReference type="GO" id="GO:0020037">
    <property type="term" value="F:heme binding"/>
    <property type="evidence" value="ECO:0007669"/>
    <property type="project" value="InterPro"/>
</dbReference>
<evidence type="ECO:0000256" key="3">
    <source>
        <dbReference type="ARBA" id="ARBA00010617"/>
    </source>
</evidence>
<dbReference type="CDD" id="cd11065">
    <property type="entry name" value="CYP64-like"/>
    <property type="match status" value="1"/>
</dbReference>